<comment type="catalytic activity">
    <reaction evidence="7">
        <text>a 2'-deoxyadenosine in DNA + S-adenosyl-L-methionine = an N(6)-methyl-2'-deoxyadenosine in DNA + S-adenosyl-L-homocysteine + H(+)</text>
        <dbReference type="Rhea" id="RHEA:15197"/>
        <dbReference type="Rhea" id="RHEA-COMP:12418"/>
        <dbReference type="Rhea" id="RHEA-COMP:12419"/>
        <dbReference type="ChEBI" id="CHEBI:15378"/>
        <dbReference type="ChEBI" id="CHEBI:57856"/>
        <dbReference type="ChEBI" id="CHEBI:59789"/>
        <dbReference type="ChEBI" id="CHEBI:90615"/>
        <dbReference type="ChEBI" id="CHEBI:90616"/>
        <dbReference type="EC" id="2.1.1.72"/>
    </reaction>
</comment>
<keyword evidence="3" id="KW-0808">Transferase</keyword>
<keyword evidence="5" id="KW-0680">Restriction system</keyword>
<keyword evidence="14" id="KW-1185">Reference proteome</keyword>
<feature type="domain" description="DUF7814" evidence="12">
    <location>
        <begin position="245"/>
        <end position="469"/>
    </location>
</feature>
<dbReference type="InterPro" id="IPR025931">
    <property type="entry name" value="TaqI_C"/>
</dbReference>
<gene>
    <name evidence="13" type="ORF">WMG39_14745</name>
</gene>
<evidence type="ECO:0000256" key="3">
    <source>
        <dbReference type="ARBA" id="ARBA00022679"/>
    </source>
</evidence>
<dbReference type="SUPFAM" id="SSF53335">
    <property type="entry name" value="S-adenosyl-L-methionine-dependent methyltransferases"/>
    <property type="match status" value="1"/>
</dbReference>
<dbReference type="InterPro" id="IPR029063">
    <property type="entry name" value="SAM-dependent_MTases_sf"/>
</dbReference>
<name>A0ABU8YPI0_9CYAN</name>
<evidence type="ECO:0000313" key="14">
    <source>
        <dbReference type="Proteomes" id="UP001384579"/>
    </source>
</evidence>
<evidence type="ECO:0000313" key="13">
    <source>
        <dbReference type="EMBL" id="MEK0186096.1"/>
    </source>
</evidence>
<evidence type="ECO:0000256" key="4">
    <source>
        <dbReference type="ARBA" id="ARBA00022691"/>
    </source>
</evidence>
<dbReference type="Gene3D" id="3.40.50.150">
    <property type="entry name" value="Vaccinia Virus protein VP39"/>
    <property type="match status" value="1"/>
</dbReference>
<feature type="domain" description="Type II methyltransferase M.TaqI-like" evidence="9">
    <location>
        <begin position="629"/>
        <end position="915"/>
    </location>
</feature>
<evidence type="ECO:0000259" key="10">
    <source>
        <dbReference type="Pfam" id="PF12950"/>
    </source>
</evidence>
<keyword evidence="8" id="KW-0175">Coiled coil</keyword>
<dbReference type="PANTHER" id="PTHR33841:SF1">
    <property type="entry name" value="DNA METHYLTRANSFERASE A"/>
    <property type="match status" value="1"/>
</dbReference>
<evidence type="ECO:0000256" key="8">
    <source>
        <dbReference type="SAM" id="Coils"/>
    </source>
</evidence>
<sequence length="1243" mass="142881">MSPNKIPPIKALNKAFLKVKPNRDDFEQFKHNLIRLIDHINEAESEEFHKNLVAQFLRETYYGANHFINTKGRNDLVIHNGKDAKNSVGVILEAKKPTNKGEMLKVDNLNSKAFQELVLYFLRDRISGKNLEIKYLVATNVYEWFIFDAGTFEKSFAQNQQLVKLFTDFEAGRLTGKKTDFFYQEIAAPAIEAIKDEITFTHFDLRDYEQSLRNTEKPDDNQLIPLFKLLSPEHLLKLPFANDNNSLDKAFYSELLHIIGLTETKAGGKKLIGRKKEGRNIGAMIENAMEQLDSLDKISRLEKPEQFGDTYQDRLFNVGLELAITWVNRILFLKLLEAQLIKYHNGDKSLAFLNLSKVQNYDDLNSLFFSVLARQPQERSSSIQNIFAKVPYLNSSLFELTELEHLTISISNLRDENLPILSSSVLKDSNGKKRTGELNGLEYFFEFLNAYDFSSEGSSEIKEDNKRLINASVLGLIFEKINGYKDGAFFTPGFITMYMCRETIRRAVVQNFNEIKGWNCQNINDLYDNIKDKKEANQIINSLKICDAAVGSGHFLVSALNETIAIKSELKILIYQQGKTLRDYHVEVANDELVVTDDDGLLFEYNPKSPESQRIQETLFHEKQTIIENCLFGVDINPNSVKICRLRLWIELLKNAYYKAESHYTELETLPNIDINIKCGNSLISRFALDVDLRQALRKSKCDIDSYKNAVQTYRNAESKEQKREMEGIISSIKGNFRTTLYGNDSKKTKLRNLEGERYNLENQMLLFQESTTEKKAREKKITKLSNEIDKLEFEIEEIESGKIYENAFEWRFEFPELLNNDGDFVGFDVVIGNPPWGANIDPNQLKHIKAMNSDIVVRMVDSFMFFINLTFSLKSKFGLVCQIIPDVILYQIDNEKLREKIFNKSQLEIALNLGDAIFEDVSRPACIILLTSNISNISFIGEYSVGGSDKLSNILLTEINTSFFEDIPNKAIPTKNLSGYKIINKYKHTRLIELVDNDEIQRGISPDFKEAFIVDDQIIHRCLLEKDFIFSTITGGRDLKKYLVQDVGKKIIYTQKSDACQLIPNILNYLQTFKEQITCQEVEEGKHPFWSLHRPRNKKIFLKQEKIIGVITGDRIILGLDVNQIFPTDGLYVMASNGKYSNKLLVGVLNSKLLTYFYRLLSMEVNRTLAQIKPTILKNLPVQFDNEKIVIRIESIVDQILTAKKSDPKADTTELEKEIDRLVYQLYELTAEEIKIVEGETA</sequence>
<keyword evidence="2" id="KW-0489">Methyltransferase</keyword>
<dbReference type="Pfam" id="PF25120">
    <property type="entry name" value="DUF7814"/>
    <property type="match status" value="1"/>
</dbReference>
<evidence type="ECO:0000256" key="6">
    <source>
        <dbReference type="ARBA" id="ARBA00023125"/>
    </source>
</evidence>
<evidence type="ECO:0000256" key="7">
    <source>
        <dbReference type="ARBA" id="ARBA00047942"/>
    </source>
</evidence>
<dbReference type="InterPro" id="IPR002052">
    <property type="entry name" value="DNA_methylase_N6_adenine_CS"/>
</dbReference>
<dbReference type="PRINTS" id="PR00507">
    <property type="entry name" value="N12N6MTFRASE"/>
</dbReference>
<organism evidence="13 14">
    <name type="scientific">Microcoleus anatoxicus PTRS2</name>
    <dbReference type="NCBI Taxonomy" id="2705321"/>
    <lineage>
        <taxon>Bacteria</taxon>
        <taxon>Bacillati</taxon>
        <taxon>Cyanobacteriota</taxon>
        <taxon>Cyanophyceae</taxon>
        <taxon>Oscillatoriophycideae</taxon>
        <taxon>Oscillatoriales</taxon>
        <taxon>Microcoleaceae</taxon>
        <taxon>Microcoleus</taxon>
        <taxon>Microcoleus anatoxicus</taxon>
    </lineage>
</organism>
<reference evidence="13 14" key="1">
    <citation type="journal article" date="2020" name="Harmful Algae">
        <title>Molecular and morphological characterization of a novel dihydroanatoxin-a producing Microcoleus species (cyanobacteria) from the Russian River, California, USA.</title>
        <authorList>
            <person name="Conklin K.Y."/>
            <person name="Stancheva R."/>
            <person name="Otten T.G."/>
            <person name="Fadness R."/>
            <person name="Boyer G.L."/>
            <person name="Read B."/>
            <person name="Zhang X."/>
            <person name="Sheath R.G."/>
        </authorList>
    </citation>
    <scope>NUCLEOTIDE SEQUENCE [LARGE SCALE GENOMIC DNA]</scope>
    <source>
        <strain evidence="13 14">PTRS2</strain>
    </source>
</reference>
<dbReference type="Proteomes" id="UP001384579">
    <property type="component" value="Unassembled WGS sequence"/>
</dbReference>
<dbReference type="EC" id="2.1.1.72" evidence="1"/>
<evidence type="ECO:0000259" key="11">
    <source>
        <dbReference type="Pfam" id="PF23653"/>
    </source>
</evidence>
<dbReference type="PROSITE" id="PS00092">
    <property type="entry name" value="N6_MTASE"/>
    <property type="match status" value="1"/>
</dbReference>
<dbReference type="Pfam" id="PF23653">
    <property type="entry name" value="DUF7149"/>
    <property type="match status" value="1"/>
</dbReference>
<dbReference type="InterPro" id="IPR055573">
    <property type="entry name" value="DUF7149"/>
</dbReference>
<proteinExistence type="predicted"/>
<keyword evidence="6" id="KW-0238">DNA-binding</keyword>
<evidence type="ECO:0000256" key="2">
    <source>
        <dbReference type="ARBA" id="ARBA00022603"/>
    </source>
</evidence>
<dbReference type="InterPro" id="IPR050953">
    <property type="entry name" value="N4_N6_ade-DNA_methylase"/>
</dbReference>
<dbReference type="Pfam" id="PF12950">
    <property type="entry name" value="TaqI_C"/>
    <property type="match status" value="1"/>
</dbReference>
<evidence type="ECO:0000259" key="9">
    <source>
        <dbReference type="Pfam" id="PF07669"/>
    </source>
</evidence>
<evidence type="ECO:0000256" key="1">
    <source>
        <dbReference type="ARBA" id="ARBA00011900"/>
    </source>
</evidence>
<accession>A0ABU8YPI0</accession>
<keyword evidence="4" id="KW-0949">S-adenosyl-L-methionine</keyword>
<dbReference type="InterPro" id="IPR056716">
    <property type="entry name" value="DUF7814"/>
</dbReference>
<feature type="coiled-coil region" evidence="8">
    <location>
        <begin position="744"/>
        <end position="802"/>
    </location>
</feature>
<dbReference type="RefSeq" id="WP_340521814.1">
    <property type="nucleotide sequence ID" value="NZ_JBBLXS010000180.1"/>
</dbReference>
<dbReference type="Pfam" id="PF07669">
    <property type="entry name" value="Eco57I"/>
    <property type="match status" value="1"/>
</dbReference>
<dbReference type="InterPro" id="IPR011639">
    <property type="entry name" value="MethylTrfase_TaqI-like_dom"/>
</dbReference>
<dbReference type="PANTHER" id="PTHR33841">
    <property type="entry name" value="DNA METHYLTRANSFERASE YEEA-RELATED"/>
    <property type="match status" value="1"/>
</dbReference>
<feature type="domain" description="DUF7149" evidence="11">
    <location>
        <begin position="8"/>
        <end position="243"/>
    </location>
</feature>
<comment type="caution">
    <text evidence="13">The sequence shown here is derived from an EMBL/GenBank/DDBJ whole genome shotgun (WGS) entry which is preliminary data.</text>
</comment>
<dbReference type="EMBL" id="JBBLXS010000180">
    <property type="protein sequence ID" value="MEK0186096.1"/>
    <property type="molecule type" value="Genomic_DNA"/>
</dbReference>
<evidence type="ECO:0000259" key="12">
    <source>
        <dbReference type="Pfam" id="PF25120"/>
    </source>
</evidence>
<protein>
    <recommendedName>
        <fullName evidence="1">site-specific DNA-methyltransferase (adenine-specific)</fullName>
        <ecNumber evidence="1">2.1.1.72</ecNumber>
    </recommendedName>
</protein>
<evidence type="ECO:0000256" key="5">
    <source>
        <dbReference type="ARBA" id="ARBA00022747"/>
    </source>
</evidence>
<feature type="domain" description="TaqI-like C-terminal specificity" evidence="10">
    <location>
        <begin position="1069"/>
        <end position="1183"/>
    </location>
</feature>